<keyword evidence="3" id="KW-1185">Reference proteome</keyword>
<proteinExistence type="predicted"/>
<dbReference type="Proteomes" id="UP000014760">
    <property type="component" value="Unassembled WGS sequence"/>
</dbReference>
<reference evidence="1 3" key="2">
    <citation type="journal article" date="2013" name="Nature">
        <title>Insights into bilaterian evolution from three spiralian genomes.</title>
        <authorList>
            <person name="Simakov O."/>
            <person name="Marletaz F."/>
            <person name="Cho S.J."/>
            <person name="Edsinger-Gonzales E."/>
            <person name="Havlak P."/>
            <person name="Hellsten U."/>
            <person name="Kuo D.H."/>
            <person name="Larsson T."/>
            <person name="Lv J."/>
            <person name="Arendt D."/>
            <person name="Savage R."/>
            <person name="Osoegawa K."/>
            <person name="de Jong P."/>
            <person name="Grimwood J."/>
            <person name="Chapman J.A."/>
            <person name="Shapiro H."/>
            <person name="Aerts A."/>
            <person name="Otillar R.P."/>
            <person name="Terry A.Y."/>
            <person name="Boore J.L."/>
            <person name="Grigoriev I.V."/>
            <person name="Lindberg D.R."/>
            <person name="Seaver E.C."/>
            <person name="Weisblat D.A."/>
            <person name="Putnam N.H."/>
            <person name="Rokhsar D.S."/>
        </authorList>
    </citation>
    <scope>NUCLEOTIDE SEQUENCE</scope>
    <source>
        <strain evidence="1 3">I ESC-2004</strain>
    </source>
</reference>
<dbReference type="EnsemblMetazoa" id="CapteT212318">
    <property type="protein sequence ID" value="CapteP212318"/>
    <property type="gene ID" value="CapteG212318"/>
</dbReference>
<organism evidence="1">
    <name type="scientific">Capitella teleta</name>
    <name type="common">Polychaete worm</name>
    <dbReference type="NCBI Taxonomy" id="283909"/>
    <lineage>
        <taxon>Eukaryota</taxon>
        <taxon>Metazoa</taxon>
        <taxon>Spiralia</taxon>
        <taxon>Lophotrochozoa</taxon>
        <taxon>Annelida</taxon>
        <taxon>Polychaeta</taxon>
        <taxon>Sedentaria</taxon>
        <taxon>Scolecida</taxon>
        <taxon>Capitellidae</taxon>
        <taxon>Capitella</taxon>
    </lineage>
</organism>
<dbReference type="EMBL" id="KB311295">
    <property type="protein sequence ID" value="ELT89559.1"/>
    <property type="molecule type" value="Genomic_DNA"/>
</dbReference>
<reference evidence="2" key="3">
    <citation type="submission" date="2015-06" db="UniProtKB">
        <authorList>
            <consortium name="EnsemblMetazoa"/>
        </authorList>
    </citation>
    <scope>IDENTIFICATION</scope>
</reference>
<dbReference type="HOGENOM" id="CLU_1125463_0_0_1"/>
<reference evidence="3" key="1">
    <citation type="submission" date="2012-12" db="EMBL/GenBank/DDBJ databases">
        <authorList>
            <person name="Hellsten U."/>
            <person name="Grimwood J."/>
            <person name="Chapman J.A."/>
            <person name="Shapiro H."/>
            <person name="Aerts A."/>
            <person name="Otillar R.P."/>
            <person name="Terry A.Y."/>
            <person name="Boore J.L."/>
            <person name="Simakov O."/>
            <person name="Marletaz F."/>
            <person name="Cho S.-J."/>
            <person name="Edsinger-Gonzales E."/>
            <person name="Havlak P."/>
            <person name="Kuo D.-H."/>
            <person name="Larsson T."/>
            <person name="Lv J."/>
            <person name="Arendt D."/>
            <person name="Savage R."/>
            <person name="Osoegawa K."/>
            <person name="de Jong P."/>
            <person name="Lindberg D.R."/>
            <person name="Seaver E.C."/>
            <person name="Weisblat D.A."/>
            <person name="Putnam N.H."/>
            <person name="Grigoriev I.V."/>
            <person name="Rokhsar D.S."/>
        </authorList>
    </citation>
    <scope>NUCLEOTIDE SEQUENCE</scope>
    <source>
        <strain evidence="3">I ESC-2004</strain>
    </source>
</reference>
<evidence type="ECO:0000313" key="1">
    <source>
        <dbReference type="EMBL" id="ELT89559.1"/>
    </source>
</evidence>
<dbReference type="EMBL" id="AMQN01014792">
    <property type="status" value="NOT_ANNOTATED_CDS"/>
    <property type="molecule type" value="Genomic_DNA"/>
</dbReference>
<name>R7T7D6_CAPTE</name>
<evidence type="ECO:0000313" key="3">
    <source>
        <dbReference type="Proteomes" id="UP000014760"/>
    </source>
</evidence>
<accession>R7T7D6</accession>
<sequence>MSSLRTFDLLEKWQSHYIANTEQEKSVLEVSTAQKKFQHKVVGLAEHSGVHSLKSSPKILNRDSAMTNYANSFSGEYCDVQFEITVLISEKSGKLDISAVDIHSTDSIVLTSLSQTAERLKPEDLLLNFFQLFTSIVDQMTIRDNLFKCLIERIGENLQVDEEKNLVIIPSSKSPIFVLHWNIAINEDFDVYSNAVVNIDSQGCELSKDEKEFLATVPSNFSKICSLLGTSQAAVSLVRVLCSQKLE</sequence>
<gene>
    <name evidence="1" type="ORF">CAPTEDRAFT_212318</name>
</gene>
<dbReference type="AlphaFoldDB" id="R7T7D6"/>
<protein>
    <submittedName>
        <fullName evidence="1 2">Uncharacterized protein</fullName>
    </submittedName>
</protein>
<evidence type="ECO:0000313" key="2">
    <source>
        <dbReference type="EnsemblMetazoa" id="CapteP212318"/>
    </source>
</evidence>